<dbReference type="InterPro" id="IPR006913">
    <property type="entry name" value="CENP-V/GFA"/>
</dbReference>
<dbReference type="RefSeq" id="WP_103871702.1">
    <property type="nucleotide sequence ID" value="NZ_FNUY01000002.1"/>
</dbReference>
<organism evidence="6 7">
    <name type="scientific">Bosea lathyri</name>
    <dbReference type="NCBI Taxonomy" id="1036778"/>
    <lineage>
        <taxon>Bacteria</taxon>
        <taxon>Pseudomonadati</taxon>
        <taxon>Pseudomonadota</taxon>
        <taxon>Alphaproteobacteria</taxon>
        <taxon>Hyphomicrobiales</taxon>
        <taxon>Boseaceae</taxon>
        <taxon>Bosea</taxon>
    </lineage>
</organism>
<dbReference type="SUPFAM" id="SSF51316">
    <property type="entry name" value="Mss4-like"/>
    <property type="match status" value="1"/>
</dbReference>
<dbReference type="Proteomes" id="UP000236743">
    <property type="component" value="Unassembled WGS sequence"/>
</dbReference>
<dbReference type="GO" id="GO:0016846">
    <property type="term" value="F:carbon-sulfur lyase activity"/>
    <property type="evidence" value="ECO:0007669"/>
    <property type="project" value="InterPro"/>
</dbReference>
<dbReference type="PANTHER" id="PTHR33337:SF40">
    <property type="entry name" value="CENP-V_GFA DOMAIN-CONTAINING PROTEIN-RELATED"/>
    <property type="match status" value="1"/>
</dbReference>
<dbReference type="GO" id="GO:0046872">
    <property type="term" value="F:metal ion binding"/>
    <property type="evidence" value="ECO:0007669"/>
    <property type="project" value="UniProtKB-KW"/>
</dbReference>
<dbReference type="OrthoDB" id="9807246at2"/>
<evidence type="ECO:0000313" key="6">
    <source>
        <dbReference type="EMBL" id="SEF92243.1"/>
    </source>
</evidence>
<evidence type="ECO:0000259" key="5">
    <source>
        <dbReference type="PROSITE" id="PS51891"/>
    </source>
</evidence>
<keyword evidence="3" id="KW-0862">Zinc</keyword>
<dbReference type="PROSITE" id="PS51891">
    <property type="entry name" value="CENP_V_GFA"/>
    <property type="match status" value="1"/>
</dbReference>
<evidence type="ECO:0000313" key="7">
    <source>
        <dbReference type="Proteomes" id="UP000236743"/>
    </source>
</evidence>
<proteinExistence type="inferred from homology"/>
<name>A0A1H5VYN9_9HYPH</name>
<gene>
    <name evidence="6" type="ORF">SAMN04488115_102487</name>
</gene>
<feature type="domain" description="CENP-V/GFA" evidence="5">
    <location>
        <begin position="7"/>
        <end position="116"/>
    </location>
</feature>
<accession>A0A1H5VYN9</accession>
<keyword evidence="7" id="KW-1185">Reference proteome</keyword>
<keyword evidence="4" id="KW-0456">Lyase</keyword>
<dbReference type="Gene3D" id="3.90.1590.10">
    <property type="entry name" value="glutathione-dependent formaldehyde- activating enzyme (gfa)"/>
    <property type="match status" value="1"/>
</dbReference>
<sequence length="146" mass="16274">MATSTRLSGGCLCGAVRYTATPTKPEMDVCHCGMCRRWSGGVFMAVSCTDVAVEDATQLGSYISSDWAKRQFCRNCGTSLFWRLRDKEDHVAVAFQSFDETSSFTFVEEIFIDEKPPLYAFAGERPRLTGAEVMARFEAQQESGHE</sequence>
<protein>
    <submittedName>
        <fullName evidence="6">Uncharacterized conserved protein</fullName>
    </submittedName>
</protein>
<dbReference type="PANTHER" id="PTHR33337">
    <property type="entry name" value="GFA DOMAIN-CONTAINING PROTEIN"/>
    <property type="match status" value="1"/>
</dbReference>
<comment type="similarity">
    <text evidence="1">Belongs to the Gfa family.</text>
</comment>
<dbReference type="InterPro" id="IPR011057">
    <property type="entry name" value="Mss4-like_sf"/>
</dbReference>
<keyword evidence="2" id="KW-0479">Metal-binding</keyword>
<evidence type="ECO:0000256" key="1">
    <source>
        <dbReference type="ARBA" id="ARBA00005495"/>
    </source>
</evidence>
<dbReference type="AlphaFoldDB" id="A0A1H5VYN9"/>
<reference evidence="6 7" key="1">
    <citation type="submission" date="2016-10" db="EMBL/GenBank/DDBJ databases">
        <authorList>
            <person name="de Groot N.N."/>
        </authorList>
    </citation>
    <scope>NUCLEOTIDE SEQUENCE [LARGE SCALE GENOMIC DNA]</scope>
    <source>
        <strain evidence="6 7">DSM 26656</strain>
    </source>
</reference>
<evidence type="ECO:0000256" key="4">
    <source>
        <dbReference type="ARBA" id="ARBA00023239"/>
    </source>
</evidence>
<evidence type="ECO:0000256" key="2">
    <source>
        <dbReference type="ARBA" id="ARBA00022723"/>
    </source>
</evidence>
<dbReference type="EMBL" id="FNUY01000002">
    <property type="protein sequence ID" value="SEF92243.1"/>
    <property type="molecule type" value="Genomic_DNA"/>
</dbReference>
<evidence type="ECO:0000256" key="3">
    <source>
        <dbReference type="ARBA" id="ARBA00022833"/>
    </source>
</evidence>
<dbReference type="Pfam" id="PF04828">
    <property type="entry name" value="GFA"/>
    <property type="match status" value="1"/>
</dbReference>